<accession>A0A1I4DVE6</accession>
<dbReference type="InterPro" id="IPR022121">
    <property type="entry name" value="Peptidase_M73_camelysin"/>
</dbReference>
<evidence type="ECO:0000256" key="1">
    <source>
        <dbReference type="SAM" id="SignalP"/>
    </source>
</evidence>
<protein>
    <submittedName>
        <fullName evidence="2">Camelysin metallo-endopeptidase</fullName>
    </submittedName>
</protein>
<feature type="signal peptide" evidence="1">
    <location>
        <begin position="1"/>
        <end position="27"/>
    </location>
</feature>
<gene>
    <name evidence="2" type="ORF">SAMN04488085_1052</name>
</gene>
<proteinExistence type="predicted"/>
<reference evidence="2 3" key="1">
    <citation type="submission" date="2016-10" db="EMBL/GenBank/DDBJ databases">
        <authorList>
            <person name="de Groot N.N."/>
        </authorList>
    </citation>
    <scope>NUCLEOTIDE SEQUENCE [LARGE SCALE GENOMIC DNA]</scope>
    <source>
        <strain evidence="2 3">DSM 45317</strain>
    </source>
</reference>
<dbReference type="Proteomes" id="UP000199152">
    <property type="component" value="Unassembled WGS sequence"/>
</dbReference>
<dbReference type="RefSeq" id="WP_091323642.1">
    <property type="nucleotide sequence ID" value="NZ_FOSW01000005.1"/>
</dbReference>
<dbReference type="EMBL" id="FOSW01000005">
    <property type="protein sequence ID" value="SFK96036.1"/>
    <property type="molecule type" value="Genomic_DNA"/>
</dbReference>
<name>A0A1I4DVE6_9ACTN</name>
<dbReference type="Pfam" id="PF12389">
    <property type="entry name" value="Peptidase_M73"/>
    <property type="match status" value="1"/>
</dbReference>
<dbReference type="STRING" id="504800.SAMN04488085_1052"/>
<dbReference type="OrthoDB" id="3788361at2"/>
<dbReference type="AlphaFoldDB" id="A0A1I4DVE6"/>
<evidence type="ECO:0000313" key="2">
    <source>
        <dbReference type="EMBL" id="SFK96036.1"/>
    </source>
</evidence>
<organism evidence="2 3">
    <name type="scientific">Geodermatophilus ruber</name>
    <dbReference type="NCBI Taxonomy" id="504800"/>
    <lineage>
        <taxon>Bacteria</taxon>
        <taxon>Bacillati</taxon>
        <taxon>Actinomycetota</taxon>
        <taxon>Actinomycetes</taxon>
        <taxon>Geodermatophilales</taxon>
        <taxon>Geodermatophilaceae</taxon>
        <taxon>Geodermatophilus</taxon>
    </lineage>
</organism>
<keyword evidence="3" id="KW-1185">Reference proteome</keyword>
<sequence length="204" mass="21137">MTTKTRKNTTRKVVGSLGVLGAAAAVAGLGTFGTFTDSTAPVSTTVQSGTVDIDLAQPAAPIPVTTANFVPGDSLSRAVTLSNKGNSALAFITLNTKAQVSSILDTDSINGLQMSLKSCSVAWTQGGTAEAPTYTCSGTEKALRQGRVKTSHTFNSDLSSLQPNGTDHLVFTISLPTSADNNFQNLSSTFELVFEGTQRNGTAR</sequence>
<dbReference type="InParanoid" id="A0A1I4DVE6"/>
<feature type="chain" id="PRO_5039420267" evidence="1">
    <location>
        <begin position="28"/>
        <end position="204"/>
    </location>
</feature>
<evidence type="ECO:0000313" key="3">
    <source>
        <dbReference type="Proteomes" id="UP000199152"/>
    </source>
</evidence>
<keyword evidence="1" id="KW-0732">Signal</keyword>